<dbReference type="EC" id="1.3.5.2" evidence="4 11"/>
<comment type="catalytic activity">
    <reaction evidence="10 11">
        <text>(S)-dihydroorotate + a quinone = orotate + a quinol</text>
        <dbReference type="Rhea" id="RHEA:30187"/>
        <dbReference type="ChEBI" id="CHEBI:24646"/>
        <dbReference type="ChEBI" id="CHEBI:30839"/>
        <dbReference type="ChEBI" id="CHEBI:30864"/>
        <dbReference type="ChEBI" id="CHEBI:132124"/>
        <dbReference type="EC" id="1.3.5.2"/>
    </reaction>
</comment>
<dbReference type="Pfam" id="PF01180">
    <property type="entry name" value="DHO_dh"/>
    <property type="match status" value="1"/>
</dbReference>
<keyword evidence="8 11" id="KW-0560">Oxidoreductase</keyword>
<name>A0A854QHB2_CRYNE</name>
<dbReference type="InterPro" id="IPR001295">
    <property type="entry name" value="Dihydroorotate_DH_CS"/>
</dbReference>
<dbReference type="AlphaFoldDB" id="A0A854QHB2"/>
<dbReference type="NCBIfam" id="TIGR01036">
    <property type="entry name" value="pyrD_sub2"/>
    <property type="match status" value="1"/>
</dbReference>
<keyword evidence="9" id="KW-0472">Membrane</keyword>
<evidence type="ECO:0000259" key="13">
    <source>
        <dbReference type="Pfam" id="PF01180"/>
    </source>
</evidence>
<dbReference type="SUPFAM" id="SSF51395">
    <property type="entry name" value="FMN-linked oxidoreductases"/>
    <property type="match status" value="1"/>
</dbReference>
<evidence type="ECO:0000256" key="2">
    <source>
        <dbReference type="ARBA" id="ARBA00005161"/>
    </source>
</evidence>
<feature type="compositionally biased region" description="Basic and acidic residues" evidence="12">
    <location>
        <begin position="561"/>
        <end position="579"/>
    </location>
</feature>
<comment type="pathway">
    <text evidence="2 11">Pyrimidine metabolism; UMP biosynthesis via de novo pathway; orotate from (S)-dihydroorotate (quinone route): step 1/1.</text>
</comment>
<dbReference type="InterPro" id="IPR005720">
    <property type="entry name" value="Dihydroorotate_DH_cat"/>
</dbReference>
<comment type="caution">
    <text evidence="14">The sequence shown here is derived from an EMBL/GenBank/DDBJ whole genome shotgun (WGS) entry which is preliminary data.</text>
</comment>
<proteinExistence type="inferred from homology"/>
<keyword evidence="6 11" id="KW-0285">Flavoprotein</keyword>
<evidence type="ECO:0000256" key="7">
    <source>
        <dbReference type="ARBA" id="ARBA00022643"/>
    </source>
</evidence>
<gene>
    <name evidence="14" type="ORF">C361_01771</name>
</gene>
<evidence type="ECO:0000256" key="12">
    <source>
        <dbReference type="SAM" id="MobiDB-lite"/>
    </source>
</evidence>
<dbReference type="Gene3D" id="3.20.20.70">
    <property type="entry name" value="Aldolase class I"/>
    <property type="match status" value="1"/>
</dbReference>
<dbReference type="InterPro" id="IPR005719">
    <property type="entry name" value="Dihydroorotate_DH_2"/>
</dbReference>
<comment type="cofactor">
    <cofactor evidence="11">
        <name>FMN</name>
        <dbReference type="ChEBI" id="CHEBI:58210"/>
    </cofactor>
    <text evidence="11">Binds 1 FMN per subunit.</text>
</comment>
<evidence type="ECO:0000256" key="4">
    <source>
        <dbReference type="ARBA" id="ARBA00012791"/>
    </source>
</evidence>
<keyword evidence="11" id="KW-0999">Mitochondrion inner membrane</keyword>
<dbReference type="GO" id="GO:0006207">
    <property type="term" value="P:'de novo' pyrimidine nucleobase biosynthetic process"/>
    <property type="evidence" value="ECO:0007669"/>
    <property type="project" value="InterPro"/>
</dbReference>
<dbReference type="CDD" id="cd04738">
    <property type="entry name" value="DHOD_2_like"/>
    <property type="match status" value="1"/>
</dbReference>
<dbReference type="PROSITE" id="PS00911">
    <property type="entry name" value="DHODEHASE_1"/>
    <property type="match status" value="1"/>
</dbReference>
<evidence type="ECO:0000256" key="1">
    <source>
        <dbReference type="ARBA" id="ARBA00004370"/>
    </source>
</evidence>
<dbReference type="EMBL" id="AMKT01000027">
    <property type="protein sequence ID" value="OXG25811.1"/>
    <property type="molecule type" value="Genomic_DNA"/>
</dbReference>
<dbReference type="OrthoDB" id="14784at2759"/>
<comment type="similarity">
    <text evidence="3 11">Belongs to the dihydroorotate dehydrogenase family. Type 2 subfamily.</text>
</comment>
<dbReference type="GO" id="GO:0106430">
    <property type="term" value="F:dihydroorotate dehydrogenase (quinone) activity"/>
    <property type="evidence" value="ECO:0007669"/>
    <property type="project" value="UniProtKB-EC"/>
</dbReference>
<evidence type="ECO:0000256" key="5">
    <source>
        <dbReference type="ARBA" id="ARBA00017599"/>
    </source>
</evidence>
<sequence length="589" mass="63096">MPRPLPLPPLRAALPPPPRRHYLSTALLLGGSVLVVAYYYDSKSLLHEHVAMPLMRLAADPEQGHRLAVRVLGWDKWARPRDMGVDGDELQAELFGMHLKNPVGIAAGFDKDAEAIDGLFDLGFGYVEVGSVTPEPQPGNPKPRFFRLEEDDACINRYGFNSLGHGHALARLRLRLAKFAHDHPSLFPSPLPANLVPPAGLPRSLRAGQLLAVNLGKNKASDADSNDDYIRGVRTLGPYADVVVINVSSPNTPGLRALQGKQQLERLLNDVVDERNKIAHGTGLPKIAVKVASDLSEDELADVASAVRSSGVEGVIVSNTTIRRKELNLISGNQDQIGGLSGKPLFPYALNALKTLRPLLPPSIPIIGCGGISSGSDALTMANAGASIVQVYTSFGFRGVGTPRLIKDEITERLKAEREGEAGGEGKGGSWKTHVGRDWVSSGQQPMGWDENRLQQESQALVEEARGLAELLRQSDDKEETVKLVEQAERALGIVKEEVAPLPPSSAAAAAAAPVEAAVPSRDGFVIESGGVGAPSIGEALIAEPVPQVDLAPIVVLEEKKTSVDERREGGERDNEWKQAVKTGPKRLV</sequence>
<reference evidence="14 15" key="1">
    <citation type="submission" date="2017-06" db="EMBL/GenBank/DDBJ databases">
        <title>Global population genomics of the pathogenic fungus Cryptococcus neoformans var. grubii.</title>
        <authorList>
            <person name="Cuomo C."/>
            <person name="Litvintseva A."/>
            <person name="Chen Y."/>
            <person name="Young S."/>
            <person name="Zeng Q."/>
            <person name="Chapman S."/>
            <person name="Gujja S."/>
            <person name="Saif S."/>
            <person name="Birren B."/>
        </authorList>
    </citation>
    <scope>NUCLEOTIDE SEQUENCE [LARGE SCALE GENOMIC DNA]</scope>
    <source>
        <strain evidence="14 15">Tu259-1</strain>
    </source>
</reference>
<evidence type="ECO:0000256" key="3">
    <source>
        <dbReference type="ARBA" id="ARBA00005359"/>
    </source>
</evidence>
<dbReference type="GO" id="GO:0005743">
    <property type="term" value="C:mitochondrial inner membrane"/>
    <property type="evidence" value="ECO:0007669"/>
    <property type="project" value="UniProtKB-SubCell"/>
</dbReference>
<dbReference type="Proteomes" id="UP000199727">
    <property type="component" value="Unassembled WGS sequence"/>
</dbReference>
<protein>
    <recommendedName>
        <fullName evidence="5 11">Dihydroorotate dehydrogenase (quinone), mitochondrial</fullName>
        <shortName evidence="11">DHOdehase</shortName>
        <ecNumber evidence="4 11">1.3.5.2</ecNumber>
    </recommendedName>
</protein>
<evidence type="ECO:0000313" key="14">
    <source>
        <dbReference type="EMBL" id="OXG25811.1"/>
    </source>
</evidence>
<keyword evidence="11" id="KW-0496">Mitochondrion</keyword>
<feature type="region of interest" description="Disordered" evidence="12">
    <location>
        <begin position="561"/>
        <end position="589"/>
    </location>
</feature>
<comment type="subcellular location">
    <subcellularLocation>
        <location evidence="1">Membrane</location>
    </subcellularLocation>
    <subcellularLocation>
        <location evidence="11">Mitochondrion inner membrane</location>
        <topology evidence="11">Single-pass membrane protein</topology>
    </subcellularLocation>
</comment>
<dbReference type="PROSITE" id="PS00912">
    <property type="entry name" value="DHODEHASE_2"/>
    <property type="match status" value="1"/>
</dbReference>
<dbReference type="InterPro" id="IPR050074">
    <property type="entry name" value="DHO_dehydrogenase"/>
</dbReference>
<evidence type="ECO:0000256" key="8">
    <source>
        <dbReference type="ARBA" id="ARBA00023002"/>
    </source>
</evidence>
<dbReference type="InterPro" id="IPR013785">
    <property type="entry name" value="Aldolase_TIM"/>
</dbReference>
<evidence type="ECO:0000256" key="10">
    <source>
        <dbReference type="ARBA" id="ARBA00048639"/>
    </source>
</evidence>
<evidence type="ECO:0000256" key="11">
    <source>
        <dbReference type="RuleBase" id="RU361255"/>
    </source>
</evidence>
<dbReference type="UniPathway" id="UPA00070">
    <property type="reaction ID" value="UER00946"/>
</dbReference>
<dbReference type="GO" id="GO:0044205">
    <property type="term" value="P:'de novo' UMP biosynthetic process"/>
    <property type="evidence" value="ECO:0007669"/>
    <property type="project" value="UniProtKB-UniPathway"/>
</dbReference>
<dbReference type="PANTHER" id="PTHR48109:SF4">
    <property type="entry name" value="DIHYDROOROTATE DEHYDROGENASE (QUINONE), MITOCHONDRIAL"/>
    <property type="match status" value="1"/>
</dbReference>
<evidence type="ECO:0000256" key="6">
    <source>
        <dbReference type="ARBA" id="ARBA00022630"/>
    </source>
</evidence>
<evidence type="ECO:0000256" key="9">
    <source>
        <dbReference type="ARBA" id="ARBA00023136"/>
    </source>
</evidence>
<evidence type="ECO:0000313" key="15">
    <source>
        <dbReference type="Proteomes" id="UP000199727"/>
    </source>
</evidence>
<dbReference type="PANTHER" id="PTHR48109">
    <property type="entry name" value="DIHYDROOROTATE DEHYDROGENASE (QUINONE), MITOCHONDRIAL-RELATED"/>
    <property type="match status" value="1"/>
</dbReference>
<accession>A0A854QHB2</accession>
<feature type="domain" description="Dihydroorotate dehydrogenase catalytic" evidence="13">
    <location>
        <begin position="90"/>
        <end position="414"/>
    </location>
</feature>
<keyword evidence="7 11" id="KW-0288">FMN</keyword>
<organism evidence="14 15">
    <name type="scientific">Cryptococcus neoformans Tu259-1</name>
    <dbReference type="NCBI Taxonomy" id="1230072"/>
    <lineage>
        <taxon>Eukaryota</taxon>
        <taxon>Fungi</taxon>
        <taxon>Dikarya</taxon>
        <taxon>Basidiomycota</taxon>
        <taxon>Agaricomycotina</taxon>
        <taxon>Tremellomycetes</taxon>
        <taxon>Tremellales</taxon>
        <taxon>Cryptococcaceae</taxon>
        <taxon>Cryptococcus</taxon>
        <taxon>Cryptococcus neoformans species complex</taxon>
    </lineage>
</organism>